<dbReference type="EMBL" id="NDIQ01000022">
    <property type="protein sequence ID" value="PRT57105.1"/>
    <property type="molecule type" value="Genomic_DNA"/>
</dbReference>
<evidence type="ECO:0000256" key="2">
    <source>
        <dbReference type="ARBA" id="ARBA00009289"/>
    </source>
</evidence>
<keyword evidence="6 10" id="KW-1133">Transmembrane helix</keyword>
<gene>
    <name evidence="11" type="ORF">B9G98_04725</name>
</gene>
<evidence type="ECO:0000256" key="6">
    <source>
        <dbReference type="ARBA" id="ARBA00022989"/>
    </source>
</evidence>
<dbReference type="OrthoDB" id="10261524at2759"/>
<evidence type="ECO:0000313" key="11">
    <source>
        <dbReference type="EMBL" id="PRT57105.1"/>
    </source>
</evidence>
<dbReference type="GO" id="GO:0045047">
    <property type="term" value="P:protein targeting to ER"/>
    <property type="evidence" value="ECO:0007669"/>
    <property type="project" value="TreeGrafter"/>
</dbReference>
<protein>
    <recommendedName>
        <fullName evidence="9">Signal peptidase subunit 3</fullName>
    </recommendedName>
</protein>
<keyword evidence="3 10" id="KW-0812">Transmembrane</keyword>
<keyword evidence="7 9" id="KW-0472">Membrane</keyword>
<accession>A0A2T0FQ51</accession>
<evidence type="ECO:0000256" key="10">
    <source>
        <dbReference type="SAM" id="Phobius"/>
    </source>
</evidence>
<name>A0A2T0FQ51_9ASCO</name>
<dbReference type="PANTHER" id="PTHR12804:SF0">
    <property type="entry name" value="SIGNAL PEPTIDASE COMPLEX SUBUNIT 3"/>
    <property type="match status" value="1"/>
</dbReference>
<evidence type="ECO:0000256" key="9">
    <source>
        <dbReference type="PIRNR" id="PIRNR016089"/>
    </source>
</evidence>
<dbReference type="Proteomes" id="UP000238350">
    <property type="component" value="Unassembled WGS sequence"/>
</dbReference>
<dbReference type="GO" id="GO:0006465">
    <property type="term" value="P:signal peptide processing"/>
    <property type="evidence" value="ECO:0007669"/>
    <property type="project" value="UniProtKB-UniRule"/>
</dbReference>
<evidence type="ECO:0000256" key="8">
    <source>
        <dbReference type="ARBA" id="ARBA00045670"/>
    </source>
</evidence>
<proteinExistence type="inferred from homology"/>
<dbReference type="AlphaFoldDB" id="A0A2T0FQ51"/>
<dbReference type="PIRSF" id="PIRSF016089">
    <property type="entry name" value="SPC22"/>
    <property type="match status" value="1"/>
</dbReference>
<evidence type="ECO:0000256" key="4">
    <source>
        <dbReference type="ARBA" id="ARBA00022824"/>
    </source>
</evidence>
<dbReference type="RefSeq" id="XP_024667050.1">
    <property type="nucleotide sequence ID" value="XM_024811282.1"/>
</dbReference>
<dbReference type="PANTHER" id="PTHR12804">
    <property type="entry name" value="MICROSOMAL SIGNAL PEPTIDASE 23 KD SUBUNIT SPC22/23"/>
    <property type="match status" value="1"/>
</dbReference>
<evidence type="ECO:0000256" key="5">
    <source>
        <dbReference type="ARBA" id="ARBA00022968"/>
    </source>
</evidence>
<evidence type="ECO:0000256" key="3">
    <source>
        <dbReference type="ARBA" id="ARBA00022692"/>
    </source>
</evidence>
<evidence type="ECO:0000256" key="7">
    <source>
        <dbReference type="ARBA" id="ARBA00023136"/>
    </source>
</evidence>
<comment type="subcellular location">
    <subcellularLocation>
        <location evidence="1">Endoplasmic reticulum membrane</location>
        <topology evidence="1">Single-pass type II membrane protein</topology>
    </subcellularLocation>
</comment>
<sequence>MHSFVSRVQQRSSTFSTYVIIASVVVAIVSLAQLYVSGAFGLQSEVGGIRPTLSMRTSRRFGSTGKPKENVRIVFDLDADLSPLFNWNTKQVFVYLTAEYGGAREDISNEVTFWDKIITSKADAKLALQNERSKYSIWDVKESFEGRNATVHLHWNLQPKVGFLVYGETVAHDSESSKPWFIMPREKNADKEA</sequence>
<keyword evidence="5" id="KW-0735">Signal-anchor</keyword>
<reference evidence="11 12" key="1">
    <citation type="submission" date="2017-04" db="EMBL/GenBank/DDBJ databases">
        <title>Genome sequencing of [Candida] sorbophila.</title>
        <authorList>
            <person name="Ahn J.O."/>
        </authorList>
    </citation>
    <scope>NUCLEOTIDE SEQUENCE [LARGE SCALE GENOMIC DNA]</scope>
    <source>
        <strain evidence="11 12">DS02</strain>
    </source>
</reference>
<dbReference type="Pfam" id="PF04573">
    <property type="entry name" value="SPC22"/>
    <property type="match status" value="1"/>
</dbReference>
<comment type="similarity">
    <text evidence="2 9">Belongs to the SPCS3 family.</text>
</comment>
<keyword evidence="4 9" id="KW-0256">Endoplasmic reticulum</keyword>
<comment type="caution">
    <text evidence="11">The sequence shown here is derived from an EMBL/GenBank/DDBJ whole genome shotgun (WGS) entry which is preliminary data.</text>
</comment>
<evidence type="ECO:0000313" key="12">
    <source>
        <dbReference type="Proteomes" id="UP000238350"/>
    </source>
</evidence>
<keyword evidence="12" id="KW-1185">Reference proteome</keyword>
<dbReference type="STRING" id="45607.A0A2T0FQ51"/>
<dbReference type="GO" id="GO:0005787">
    <property type="term" value="C:signal peptidase complex"/>
    <property type="evidence" value="ECO:0007669"/>
    <property type="project" value="UniProtKB-UniRule"/>
</dbReference>
<comment type="function">
    <text evidence="8">Essential component of the signal peptidase complex (SPC) which catalyzes the cleavage of N-terminal signal sequences from nascent proteins as they are translocated into the lumen of the endoplasmic reticulum. Essential for the SPC catalytic activity, possibly by stabilizing and positioning the active center of the complex close to the lumenal surface. Essential for viability.</text>
</comment>
<organism evidence="11 12">
    <name type="scientific">Wickerhamiella sorbophila</name>
    <dbReference type="NCBI Taxonomy" id="45607"/>
    <lineage>
        <taxon>Eukaryota</taxon>
        <taxon>Fungi</taxon>
        <taxon>Dikarya</taxon>
        <taxon>Ascomycota</taxon>
        <taxon>Saccharomycotina</taxon>
        <taxon>Dipodascomycetes</taxon>
        <taxon>Dipodascales</taxon>
        <taxon>Trichomonascaceae</taxon>
        <taxon>Wickerhamiella</taxon>
    </lineage>
</organism>
<dbReference type="InterPro" id="IPR007653">
    <property type="entry name" value="SPC3"/>
</dbReference>
<dbReference type="GeneID" id="36518473"/>
<evidence type="ECO:0000256" key="1">
    <source>
        <dbReference type="ARBA" id="ARBA00004648"/>
    </source>
</evidence>
<feature type="transmembrane region" description="Helical" evidence="10">
    <location>
        <begin position="15"/>
        <end position="36"/>
    </location>
</feature>